<keyword evidence="6" id="KW-1185">Reference proteome</keyword>
<sequence>MKIEINGLVYAYETYGEGEPLLVLHGFTGCKESWRPFSWQTDYHIIAVDLPGHGETDAPSYKERYKMEQVAADLAELLTILNVDKAHVLGYSMGGRLAIAFACLYPERVRTLVLENCTAGLETEVEREARIRQDEELAKTLLQDGVATFIEKWERIPLFASQDSLPKERKEQLRQQRLRNSPVGLAGSLRGMGTGVQPSFWEELKHLCMPVLLLSGAYDEKFFHILSRMKEKLPDAQFVQISDAGHAIHVEQPEKFDTIVREFLQSHKEGIS</sequence>
<comment type="caution">
    <text evidence="5">The sequence shown here is derived from an EMBL/GenBank/DDBJ whole genome shotgun (WGS) entry which is preliminary data.</text>
</comment>
<dbReference type="PRINTS" id="PR00412">
    <property type="entry name" value="EPOXHYDRLASE"/>
</dbReference>
<dbReference type="PRINTS" id="PR00111">
    <property type="entry name" value="ABHYDROLASE"/>
</dbReference>
<dbReference type="EC" id="4.2.99.20" evidence="3"/>
<evidence type="ECO:0000256" key="1">
    <source>
        <dbReference type="ARBA" id="ARBA00022428"/>
    </source>
</evidence>
<dbReference type="InterPro" id="IPR022485">
    <property type="entry name" value="SHCHC_synthase_MenH"/>
</dbReference>
<dbReference type="Gene3D" id="3.40.50.1820">
    <property type="entry name" value="alpha/beta hydrolase"/>
    <property type="match status" value="1"/>
</dbReference>
<gene>
    <name evidence="3 5" type="primary">menH</name>
    <name evidence="5" type="ORF">P6P90_05740</name>
</gene>
<evidence type="ECO:0000259" key="4">
    <source>
        <dbReference type="Pfam" id="PF00561"/>
    </source>
</evidence>
<evidence type="ECO:0000313" key="5">
    <source>
        <dbReference type="EMBL" id="MDG5753477.1"/>
    </source>
</evidence>
<keyword evidence="1 3" id="KW-0474">Menaquinone biosynthesis</keyword>
<dbReference type="InterPro" id="IPR000073">
    <property type="entry name" value="AB_hydrolase_1"/>
</dbReference>
<dbReference type="NCBIfam" id="TIGR03695">
    <property type="entry name" value="menH_SHCHC"/>
    <property type="match status" value="1"/>
</dbReference>
<comment type="catalytic activity">
    <reaction evidence="3">
        <text>5-enolpyruvoyl-6-hydroxy-2-succinyl-cyclohex-3-ene-1-carboxylate = (1R,6R)-6-hydroxy-2-succinyl-cyclohexa-2,4-diene-1-carboxylate + pyruvate</text>
        <dbReference type="Rhea" id="RHEA:25597"/>
        <dbReference type="ChEBI" id="CHEBI:15361"/>
        <dbReference type="ChEBI" id="CHEBI:58689"/>
        <dbReference type="ChEBI" id="CHEBI:58818"/>
        <dbReference type="EC" id="4.2.99.20"/>
    </reaction>
</comment>
<accession>A0ABT6H4G3</accession>
<proteinExistence type="inferred from homology"/>
<dbReference type="HAMAP" id="MF_01660">
    <property type="entry name" value="MenH"/>
    <property type="match status" value="1"/>
</dbReference>
<dbReference type="PANTHER" id="PTHR42916">
    <property type="entry name" value="2-SUCCINYL-5-ENOLPYRUVYL-6-HYDROXY-3-CYCLOHEXENE-1-CARBOXYLATE SYNTHASE"/>
    <property type="match status" value="1"/>
</dbReference>
<comment type="similarity">
    <text evidence="3">Belongs to the AB hydrolase superfamily. MenH family.</text>
</comment>
<organism evidence="5 6">
    <name type="scientific">Ectobacillus antri</name>
    <dbReference type="NCBI Taxonomy" id="2486280"/>
    <lineage>
        <taxon>Bacteria</taxon>
        <taxon>Bacillati</taxon>
        <taxon>Bacillota</taxon>
        <taxon>Bacilli</taxon>
        <taxon>Bacillales</taxon>
        <taxon>Bacillaceae</taxon>
        <taxon>Ectobacillus</taxon>
    </lineage>
</organism>
<comment type="pathway">
    <text evidence="3">Quinol/quinone metabolism; menaquinone biosynthesis.</text>
</comment>
<dbReference type="PANTHER" id="PTHR42916:SF1">
    <property type="entry name" value="PROTEIN PHYLLO, CHLOROPLASTIC"/>
    <property type="match status" value="1"/>
</dbReference>
<comment type="subunit">
    <text evidence="3">Monomer.</text>
</comment>
<dbReference type="RefSeq" id="WP_278017999.1">
    <property type="nucleotide sequence ID" value="NZ_JARRRY010000002.1"/>
</dbReference>
<keyword evidence="2 3" id="KW-0456">Lyase</keyword>
<evidence type="ECO:0000256" key="3">
    <source>
        <dbReference type="HAMAP-Rule" id="MF_01660"/>
    </source>
</evidence>
<dbReference type="InterPro" id="IPR029058">
    <property type="entry name" value="AB_hydrolase_fold"/>
</dbReference>
<reference evidence="5 6" key="1">
    <citation type="submission" date="2023-04" db="EMBL/GenBank/DDBJ databases">
        <title>Ectobacillus antri isolated from activated sludge.</title>
        <authorList>
            <person name="Yan P."/>
            <person name="Liu X."/>
        </authorList>
    </citation>
    <scope>NUCLEOTIDE SEQUENCE [LARGE SCALE GENOMIC DNA]</scope>
    <source>
        <strain evidence="5 6">C18H</strain>
    </source>
</reference>
<dbReference type="GO" id="GO:0070205">
    <property type="term" value="F:2-succinyl-6-hydroxy-2,4-cyclohexadiene-1-carboxylate synthase activity"/>
    <property type="evidence" value="ECO:0007669"/>
    <property type="project" value="UniProtKB-EC"/>
</dbReference>
<name>A0ABT6H4G3_9BACI</name>
<comment type="pathway">
    <text evidence="3">Quinol/quinone metabolism; 1,4-dihydroxy-2-naphthoate biosynthesis; 1,4-dihydroxy-2-naphthoate from chorismate: step 3/7.</text>
</comment>
<comment type="function">
    <text evidence="3">Catalyzes a proton abstraction reaction that results in 2,5-elimination of pyruvate from 2-succinyl-5-enolpyruvyl-6-hydroxy-3-cyclohexene-1-carboxylate (SEPHCHC) and the formation of 2-succinyl-6-hydroxy-2,4-cyclohexadiene-1-carboxylate (SHCHC).</text>
</comment>
<dbReference type="Pfam" id="PF00561">
    <property type="entry name" value="Abhydrolase_1"/>
    <property type="match status" value="1"/>
</dbReference>
<protein>
    <recommendedName>
        <fullName evidence="3">Putative 2-succinyl-6-hydroxy-2,4-cyclohexadiene-1-carboxylate synthase</fullName>
        <shortName evidence="3">SHCHC synthase</shortName>
        <ecNumber evidence="3">4.2.99.20</ecNumber>
    </recommendedName>
</protein>
<feature type="domain" description="AB hydrolase-1" evidence="4">
    <location>
        <begin position="20"/>
        <end position="252"/>
    </location>
</feature>
<dbReference type="EMBL" id="JARULN010000003">
    <property type="protein sequence ID" value="MDG5753477.1"/>
    <property type="molecule type" value="Genomic_DNA"/>
</dbReference>
<evidence type="ECO:0000256" key="2">
    <source>
        <dbReference type="ARBA" id="ARBA00023239"/>
    </source>
</evidence>
<dbReference type="PROSITE" id="PS51257">
    <property type="entry name" value="PROKAR_LIPOPROTEIN"/>
    <property type="match status" value="1"/>
</dbReference>
<dbReference type="InterPro" id="IPR000639">
    <property type="entry name" value="Epox_hydrolase-like"/>
</dbReference>
<evidence type="ECO:0000313" key="6">
    <source>
        <dbReference type="Proteomes" id="UP001218246"/>
    </source>
</evidence>
<dbReference type="Proteomes" id="UP001218246">
    <property type="component" value="Unassembled WGS sequence"/>
</dbReference>
<dbReference type="SUPFAM" id="SSF53474">
    <property type="entry name" value="alpha/beta-Hydrolases"/>
    <property type="match status" value="1"/>
</dbReference>